<evidence type="ECO:0000313" key="8">
    <source>
        <dbReference type="Proteomes" id="UP000250928"/>
    </source>
</evidence>
<dbReference type="InterPro" id="IPR009056">
    <property type="entry name" value="Cyt_c-like_dom"/>
</dbReference>
<feature type="domain" description="Cytochrome c" evidence="6">
    <location>
        <begin position="26"/>
        <end position="120"/>
    </location>
</feature>
<dbReference type="Gene3D" id="1.10.760.10">
    <property type="entry name" value="Cytochrome c-like domain"/>
    <property type="match status" value="1"/>
</dbReference>
<protein>
    <submittedName>
        <fullName evidence="7">Cytochrome C</fullName>
    </submittedName>
</protein>
<dbReference type="GO" id="GO:0020037">
    <property type="term" value="F:heme binding"/>
    <property type="evidence" value="ECO:0007669"/>
    <property type="project" value="InterPro"/>
</dbReference>
<evidence type="ECO:0000256" key="1">
    <source>
        <dbReference type="ARBA" id="ARBA00022617"/>
    </source>
</evidence>
<organism evidence="7 8">
    <name type="scientific">Candidatus Sedimenticola endophacoides</name>
    <dbReference type="NCBI Taxonomy" id="2548426"/>
    <lineage>
        <taxon>Bacteria</taxon>
        <taxon>Pseudomonadati</taxon>
        <taxon>Pseudomonadota</taxon>
        <taxon>Gammaproteobacteria</taxon>
        <taxon>Chromatiales</taxon>
        <taxon>Sedimenticolaceae</taxon>
        <taxon>Sedimenticola</taxon>
    </lineage>
</organism>
<reference evidence="7 8" key="1">
    <citation type="submission" date="2018-01" db="EMBL/GenBank/DDBJ databases">
        <title>Novel co-symbiosis in the lucinid bivalve Phacoides pectinatus.</title>
        <authorList>
            <person name="Lim S.J."/>
            <person name="Davis B.G."/>
            <person name="Gill D.E."/>
            <person name="Engel A.S."/>
            <person name="Anderson L.C."/>
            <person name="Campbell B.J."/>
        </authorList>
    </citation>
    <scope>NUCLEOTIDE SEQUENCE [LARGE SCALE GENOMIC DNA]</scope>
    <source>
        <strain evidence="7">N3_P5</strain>
    </source>
</reference>
<dbReference type="AlphaFoldDB" id="A0A6N4E4C2"/>
<evidence type="ECO:0000259" key="6">
    <source>
        <dbReference type="PROSITE" id="PS51007"/>
    </source>
</evidence>
<keyword evidence="3 4" id="KW-0408">Iron</keyword>
<dbReference type="Proteomes" id="UP000250928">
    <property type="component" value="Unassembled WGS sequence"/>
</dbReference>
<sequence>MLHSSIRCGLALTLLLASVHSQALSPEALEGKAFYPACHVCHNPQMDPPLGPPMWGVQRRYRNATLDEEDFIERMAGFVRAPSLEQAIHDEALRQLGLMPPMPLPDEMLRKIARYILEETFAPPCAHWEIAVKRALAQGDPAHAEKDRNMLNRFCR</sequence>
<dbReference type="EMBL" id="PQCO01000007">
    <property type="protein sequence ID" value="PUE05799.1"/>
    <property type="molecule type" value="Genomic_DNA"/>
</dbReference>
<comment type="caution">
    <text evidence="7">The sequence shown here is derived from an EMBL/GenBank/DDBJ whole genome shotgun (WGS) entry which is preliminary data.</text>
</comment>
<evidence type="ECO:0000256" key="3">
    <source>
        <dbReference type="ARBA" id="ARBA00023004"/>
    </source>
</evidence>
<gene>
    <name evidence="7" type="ORF">C3L24_00060</name>
</gene>
<feature type="chain" id="PRO_5027051671" evidence="5">
    <location>
        <begin position="24"/>
        <end position="156"/>
    </location>
</feature>
<dbReference type="PROSITE" id="PS51007">
    <property type="entry name" value="CYTC"/>
    <property type="match status" value="1"/>
</dbReference>
<name>A0A6N4E4C2_9GAMM</name>
<keyword evidence="1 4" id="KW-0349">Heme</keyword>
<evidence type="ECO:0000313" key="7">
    <source>
        <dbReference type="EMBL" id="PUE05799.1"/>
    </source>
</evidence>
<keyword evidence="5" id="KW-0732">Signal</keyword>
<dbReference type="GO" id="GO:0009055">
    <property type="term" value="F:electron transfer activity"/>
    <property type="evidence" value="ECO:0007669"/>
    <property type="project" value="InterPro"/>
</dbReference>
<dbReference type="InterPro" id="IPR036909">
    <property type="entry name" value="Cyt_c-like_dom_sf"/>
</dbReference>
<evidence type="ECO:0000256" key="5">
    <source>
        <dbReference type="SAM" id="SignalP"/>
    </source>
</evidence>
<dbReference type="SUPFAM" id="SSF46626">
    <property type="entry name" value="Cytochrome c"/>
    <property type="match status" value="1"/>
</dbReference>
<dbReference type="GO" id="GO:0046872">
    <property type="term" value="F:metal ion binding"/>
    <property type="evidence" value="ECO:0007669"/>
    <property type="project" value="UniProtKB-KW"/>
</dbReference>
<accession>A0A6N4E4C2</accession>
<keyword evidence="2 4" id="KW-0479">Metal-binding</keyword>
<feature type="signal peptide" evidence="5">
    <location>
        <begin position="1"/>
        <end position="23"/>
    </location>
</feature>
<evidence type="ECO:0000256" key="4">
    <source>
        <dbReference type="PROSITE-ProRule" id="PRU00433"/>
    </source>
</evidence>
<proteinExistence type="predicted"/>
<evidence type="ECO:0000256" key="2">
    <source>
        <dbReference type="ARBA" id="ARBA00022723"/>
    </source>
</evidence>